<gene>
    <name evidence="2" type="ORF">PSET11_01002</name>
</gene>
<dbReference type="Proteomes" id="UP000280861">
    <property type="component" value="Unassembled WGS sequence"/>
</dbReference>
<protein>
    <submittedName>
        <fullName evidence="2">Uncharacterized protein</fullName>
    </submittedName>
</protein>
<accession>A0A3P5WVN5</accession>
<keyword evidence="1" id="KW-0732">Signal</keyword>
<keyword evidence="3" id="KW-1185">Reference proteome</keyword>
<feature type="chain" id="PRO_5018179529" evidence="1">
    <location>
        <begin position="23"/>
        <end position="65"/>
    </location>
</feature>
<evidence type="ECO:0000256" key="1">
    <source>
        <dbReference type="SAM" id="SignalP"/>
    </source>
</evidence>
<organism evidence="2 3">
    <name type="scientific">Arthrobacter ulcerisalmonis</name>
    <dbReference type="NCBI Taxonomy" id="2483813"/>
    <lineage>
        <taxon>Bacteria</taxon>
        <taxon>Bacillati</taxon>
        <taxon>Actinomycetota</taxon>
        <taxon>Actinomycetes</taxon>
        <taxon>Micrococcales</taxon>
        <taxon>Micrococcaceae</taxon>
        <taxon>Arthrobacter</taxon>
    </lineage>
</organism>
<dbReference type="AlphaFoldDB" id="A0A3P5WVN5"/>
<feature type="signal peptide" evidence="1">
    <location>
        <begin position="1"/>
        <end position="22"/>
    </location>
</feature>
<proteinExistence type="predicted"/>
<evidence type="ECO:0000313" key="2">
    <source>
        <dbReference type="EMBL" id="VDC22546.1"/>
    </source>
</evidence>
<dbReference type="EMBL" id="UXAU01000016">
    <property type="protein sequence ID" value="VDC22546.1"/>
    <property type="molecule type" value="Genomic_DNA"/>
</dbReference>
<evidence type="ECO:0000313" key="3">
    <source>
        <dbReference type="Proteomes" id="UP000280861"/>
    </source>
</evidence>
<name>A0A3P5WVN5_9MICC</name>
<reference evidence="2 3" key="1">
    <citation type="submission" date="2018-11" db="EMBL/GenBank/DDBJ databases">
        <authorList>
            <person name="Criscuolo A."/>
        </authorList>
    </citation>
    <scope>NUCLEOTIDE SEQUENCE [LARGE SCALE GENOMIC DNA]</scope>
    <source>
        <strain evidence="2">AT11b</strain>
    </source>
</reference>
<sequence length="65" mass="6629">MVLRGRWVPSLLLSGLCLTICAAGVIDAGAHGTFVADCRITSTVRAAWLTERLSASQAATAAVAG</sequence>